<feature type="transmembrane region" description="Helical" evidence="1">
    <location>
        <begin position="225"/>
        <end position="242"/>
    </location>
</feature>
<gene>
    <name evidence="2" type="ORF">E1261_18045</name>
</gene>
<evidence type="ECO:0000256" key="1">
    <source>
        <dbReference type="SAM" id="Phobius"/>
    </source>
</evidence>
<keyword evidence="1" id="KW-0472">Membrane</keyword>
<proteinExistence type="predicted"/>
<dbReference type="AlphaFoldDB" id="A0A4R4Q0T4"/>
<sequence>MRLYPVRYHAAGEILDVHREMTAGLSWPARVRADADLLAHALRVRLGLDSASTGGRFFELAAPFALAVTAAYGGIHLMSWYAGVVISPGSTWSQLVTTDLRHGLNVLFLVLMCAGGIVALLNHSRLGAVLGLLGFAVDWTISPGLYDSPLQAFAAVLTALVIVACPPDRRRRSPAAGALAALAWFPSALVLTRGFVISTDYGAWPLLALVLTGVVSYARSSGLRALAAIAAASPLFLVQASISL</sequence>
<name>A0A4R4Q0T4_9ACTN</name>
<evidence type="ECO:0000313" key="2">
    <source>
        <dbReference type="EMBL" id="TDC28561.1"/>
    </source>
</evidence>
<protein>
    <submittedName>
        <fullName evidence="2">Uncharacterized protein</fullName>
    </submittedName>
</protein>
<feature type="transmembrane region" description="Helical" evidence="1">
    <location>
        <begin position="60"/>
        <end position="82"/>
    </location>
</feature>
<dbReference type="EMBL" id="SMKA01000074">
    <property type="protein sequence ID" value="TDC28561.1"/>
    <property type="molecule type" value="Genomic_DNA"/>
</dbReference>
<accession>A0A4R4Q0T4</accession>
<feature type="transmembrane region" description="Helical" evidence="1">
    <location>
        <begin position="148"/>
        <end position="165"/>
    </location>
</feature>
<dbReference type="Proteomes" id="UP000295075">
    <property type="component" value="Unassembled WGS sequence"/>
</dbReference>
<comment type="caution">
    <text evidence="2">The sequence shown here is derived from an EMBL/GenBank/DDBJ whole genome shotgun (WGS) entry which is preliminary data.</text>
</comment>
<organism evidence="2 3">
    <name type="scientific">Kribbella albertanoniae</name>
    <dbReference type="NCBI Taxonomy" id="1266829"/>
    <lineage>
        <taxon>Bacteria</taxon>
        <taxon>Bacillati</taxon>
        <taxon>Actinomycetota</taxon>
        <taxon>Actinomycetes</taxon>
        <taxon>Propionibacteriales</taxon>
        <taxon>Kribbellaceae</taxon>
        <taxon>Kribbella</taxon>
    </lineage>
</organism>
<feature type="transmembrane region" description="Helical" evidence="1">
    <location>
        <begin position="201"/>
        <end position="218"/>
    </location>
</feature>
<keyword evidence="3" id="KW-1185">Reference proteome</keyword>
<feature type="transmembrane region" description="Helical" evidence="1">
    <location>
        <begin position="177"/>
        <end position="195"/>
    </location>
</feature>
<keyword evidence="1" id="KW-0812">Transmembrane</keyword>
<keyword evidence="1" id="KW-1133">Transmembrane helix</keyword>
<reference evidence="2 3" key="1">
    <citation type="submission" date="2019-03" db="EMBL/GenBank/DDBJ databases">
        <title>Draft genome sequences of novel Actinobacteria.</title>
        <authorList>
            <person name="Sahin N."/>
            <person name="Ay H."/>
            <person name="Saygin H."/>
        </authorList>
    </citation>
    <scope>NUCLEOTIDE SEQUENCE [LARGE SCALE GENOMIC DNA]</scope>
    <source>
        <strain evidence="2 3">JCM 30547</strain>
    </source>
</reference>
<dbReference type="OrthoDB" id="3827723at2"/>
<evidence type="ECO:0000313" key="3">
    <source>
        <dbReference type="Proteomes" id="UP000295075"/>
    </source>
</evidence>
<feature type="transmembrane region" description="Helical" evidence="1">
    <location>
        <begin position="102"/>
        <end position="121"/>
    </location>
</feature>
<dbReference type="RefSeq" id="WP_132408039.1">
    <property type="nucleotide sequence ID" value="NZ_SMKA01000074.1"/>
</dbReference>